<gene>
    <name evidence="3" type="ORF">LZ012_00990</name>
</gene>
<dbReference type="Pfam" id="PF12697">
    <property type="entry name" value="Abhydrolase_6"/>
    <property type="match status" value="1"/>
</dbReference>
<accession>A0ABS9JXC1</accession>
<name>A0ABS9JXC1_9RHOO</name>
<dbReference type="EMBL" id="JAKLTN010000001">
    <property type="protein sequence ID" value="MCG2575564.1"/>
    <property type="molecule type" value="Genomic_DNA"/>
</dbReference>
<keyword evidence="4" id="KW-1185">Reference proteome</keyword>
<dbReference type="SUPFAM" id="SSF53474">
    <property type="entry name" value="alpha/beta-Hydrolases"/>
    <property type="match status" value="1"/>
</dbReference>
<protein>
    <submittedName>
        <fullName evidence="3">Lysophospholipase</fullName>
    </submittedName>
</protein>
<evidence type="ECO:0000313" key="4">
    <source>
        <dbReference type="Proteomes" id="UP001165384"/>
    </source>
</evidence>
<dbReference type="PANTHER" id="PTHR46438">
    <property type="entry name" value="ALPHA/BETA-HYDROLASES SUPERFAMILY PROTEIN"/>
    <property type="match status" value="1"/>
</dbReference>
<comment type="caution">
    <text evidence="3">The sequence shown here is derived from an EMBL/GenBank/DDBJ whole genome shotgun (WGS) entry which is preliminary data.</text>
</comment>
<reference evidence="3" key="1">
    <citation type="submission" date="2022-01" db="EMBL/GenBank/DDBJ databases">
        <authorList>
            <person name="Jo J.-H."/>
            <person name="Im W.-T."/>
        </authorList>
    </citation>
    <scope>NUCLEOTIDE SEQUENCE</scope>
    <source>
        <strain evidence="3">XY25</strain>
    </source>
</reference>
<feature type="domain" description="AB hydrolase-1" evidence="2">
    <location>
        <begin position="16"/>
        <end position="108"/>
    </location>
</feature>
<evidence type="ECO:0000259" key="1">
    <source>
        <dbReference type="Pfam" id="PF00561"/>
    </source>
</evidence>
<proteinExistence type="predicted"/>
<evidence type="ECO:0000259" key="2">
    <source>
        <dbReference type="Pfam" id="PF12697"/>
    </source>
</evidence>
<dbReference type="InterPro" id="IPR000073">
    <property type="entry name" value="AB_hydrolase_1"/>
</dbReference>
<dbReference type="RefSeq" id="WP_275706594.1">
    <property type="nucleotide sequence ID" value="NZ_JAKLTN010000001.1"/>
</dbReference>
<dbReference type="Proteomes" id="UP001165384">
    <property type="component" value="Unassembled WGS sequence"/>
</dbReference>
<dbReference type="InterPro" id="IPR029058">
    <property type="entry name" value="AB_hydrolase_fold"/>
</dbReference>
<evidence type="ECO:0000313" key="3">
    <source>
        <dbReference type="EMBL" id="MCG2575564.1"/>
    </source>
</evidence>
<sequence>MAQGLVCTAEKRHVGWPGFGTTPSDPRIRGIDDLVARVAAGIVQPTALIAQSMGGVVALRVALAKPDLVTHLVLAATSGGIDVAGLGGEDWRPAFLAANPSLPRWFSTNQEDLSPRLATLAMPVLLLWGDADPISPVAVGERLAALLPNTDLHVVPGGDHDLAETHAAALAPLIDAHLAKMAGCTAP</sequence>
<feature type="domain" description="AB hydrolase-1" evidence="1">
    <location>
        <begin position="109"/>
        <end position="166"/>
    </location>
</feature>
<dbReference type="Gene3D" id="3.40.50.1820">
    <property type="entry name" value="alpha/beta hydrolase"/>
    <property type="match status" value="2"/>
</dbReference>
<organism evidence="3 4">
    <name type="scientific">Dechloromonas hankyongensis</name>
    <dbReference type="NCBI Taxonomy" id="2908002"/>
    <lineage>
        <taxon>Bacteria</taxon>
        <taxon>Pseudomonadati</taxon>
        <taxon>Pseudomonadota</taxon>
        <taxon>Betaproteobacteria</taxon>
        <taxon>Rhodocyclales</taxon>
        <taxon>Azonexaceae</taxon>
        <taxon>Dechloromonas</taxon>
    </lineage>
</organism>
<dbReference type="Pfam" id="PF00561">
    <property type="entry name" value="Abhydrolase_1"/>
    <property type="match status" value="1"/>
</dbReference>